<dbReference type="Gene3D" id="1.10.10.60">
    <property type="entry name" value="Homeodomain-like"/>
    <property type="match status" value="1"/>
</dbReference>
<evidence type="ECO:0000256" key="1">
    <source>
        <dbReference type="ARBA" id="ARBA00023015"/>
    </source>
</evidence>
<protein>
    <submittedName>
        <fullName evidence="5">Helix-turn-helix domain-containing protein</fullName>
    </submittedName>
</protein>
<dbReference type="EMBL" id="CP046172">
    <property type="protein sequence ID" value="QIS13837.1"/>
    <property type="molecule type" value="Genomic_DNA"/>
</dbReference>
<dbReference type="RefSeq" id="WP_167476322.1">
    <property type="nucleotide sequence ID" value="NZ_CP046172.1"/>
</dbReference>
<gene>
    <name evidence="5" type="ORF">F5544_29960</name>
</gene>
<dbReference type="InterPro" id="IPR050204">
    <property type="entry name" value="AraC_XylS_family_regulators"/>
</dbReference>
<feature type="domain" description="HTH araC/xylS-type" evidence="4">
    <location>
        <begin position="164"/>
        <end position="265"/>
    </location>
</feature>
<name>A0A6G9YL86_9NOCA</name>
<evidence type="ECO:0000313" key="5">
    <source>
        <dbReference type="EMBL" id="QIS13837.1"/>
    </source>
</evidence>
<evidence type="ECO:0000256" key="2">
    <source>
        <dbReference type="ARBA" id="ARBA00023125"/>
    </source>
</evidence>
<dbReference type="AlphaFoldDB" id="A0A6G9YL86"/>
<evidence type="ECO:0000313" key="6">
    <source>
        <dbReference type="Proteomes" id="UP000503540"/>
    </source>
</evidence>
<dbReference type="SUPFAM" id="SSF46689">
    <property type="entry name" value="Homeodomain-like"/>
    <property type="match status" value="2"/>
</dbReference>
<keyword evidence="3" id="KW-0804">Transcription</keyword>
<keyword evidence="6" id="KW-1185">Reference proteome</keyword>
<evidence type="ECO:0000256" key="3">
    <source>
        <dbReference type="ARBA" id="ARBA00023163"/>
    </source>
</evidence>
<dbReference type="GO" id="GO:0043565">
    <property type="term" value="F:sequence-specific DNA binding"/>
    <property type="evidence" value="ECO:0007669"/>
    <property type="project" value="InterPro"/>
</dbReference>
<accession>A0A6G9YL86</accession>
<dbReference type="PANTHER" id="PTHR46796">
    <property type="entry name" value="HTH-TYPE TRANSCRIPTIONAL ACTIVATOR RHAS-RELATED"/>
    <property type="match status" value="1"/>
</dbReference>
<keyword evidence="1" id="KW-0805">Transcription regulation</keyword>
<dbReference type="PANTHER" id="PTHR46796:SF15">
    <property type="entry name" value="BLL1074 PROTEIN"/>
    <property type="match status" value="1"/>
</dbReference>
<evidence type="ECO:0000259" key="4">
    <source>
        <dbReference type="PROSITE" id="PS01124"/>
    </source>
</evidence>
<sequence length="275" mass="30198">MLSALEPDVLGLAPADFSCRGYTEHTVPHAALRGLVVGDYRHGRQHRCFASWRVPAHPTVLLTVLHEPVDGRLTGFVKRETRPYLVTAPPVSTAACLTPLAAYRLFGPAAGEFETETVSLTDLSGGFGRRLGERIGAAANNAERGAVLNDFLVTRLSHAVLPTPQIVQAWRLILDTAGRMPIADIAAAIGWSHNHLIRRFKQHLGTTPKTMARLIRFQSLLRRINGPQRVHWGEVAAESGYSDQAHLHRDFHELAGVTPARYRARAERCGCMGAE</sequence>
<organism evidence="5 6">
    <name type="scientific">Nocardia arthritidis</name>
    <dbReference type="NCBI Taxonomy" id="228602"/>
    <lineage>
        <taxon>Bacteria</taxon>
        <taxon>Bacillati</taxon>
        <taxon>Actinomycetota</taxon>
        <taxon>Actinomycetes</taxon>
        <taxon>Mycobacteriales</taxon>
        <taxon>Nocardiaceae</taxon>
        <taxon>Nocardia</taxon>
    </lineage>
</organism>
<dbReference type="InterPro" id="IPR009057">
    <property type="entry name" value="Homeodomain-like_sf"/>
</dbReference>
<proteinExistence type="predicted"/>
<keyword evidence="2" id="KW-0238">DNA-binding</keyword>
<dbReference type="GO" id="GO:0003700">
    <property type="term" value="F:DNA-binding transcription factor activity"/>
    <property type="evidence" value="ECO:0007669"/>
    <property type="project" value="InterPro"/>
</dbReference>
<dbReference type="PROSITE" id="PS01124">
    <property type="entry name" value="HTH_ARAC_FAMILY_2"/>
    <property type="match status" value="1"/>
</dbReference>
<dbReference type="Proteomes" id="UP000503540">
    <property type="component" value="Chromosome"/>
</dbReference>
<dbReference type="SMART" id="SM00342">
    <property type="entry name" value="HTH_ARAC"/>
    <property type="match status" value="1"/>
</dbReference>
<dbReference type="Pfam" id="PF12833">
    <property type="entry name" value="HTH_18"/>
    <property type="match status" value="1"/>
</dbReference>
<reference evidence="5 6" key="1">
    <citation type="journal article" date="2019" name="ACS Chem. Biol.">
        <title>Identification and Mobilization of a Cryptic Antibiotic Biosynthesis Gene Locus from a Human-Pathogenic Nocardia Isolate.</title>
        <authorList>
            <person name="Herisse M."/>
            <person name="Ishida K."/>
            <person name="Porter J.L."/>
            <person name="Howden B."/>
            <person name="Hertweck C."/>
            <person name="Stinear T.P."/>
            <person name="Pidot S.J."/>
        </authorList>
    </citation>
    <scope>NUCLEOTIDE SEQUENCE [LARGE SCALE GENOMIC DNA]</scope>
    <source>
        <strain evidence="5 6">AUSMDU00012717</strain>
    </source>
</reference>
<dbReference type="InterPro" id="IPR018060">
    <property type="entry name" value="HTH_AraC"/>
</dbReference>
<dbReference type="KEGG" id="nah:F5544_29960"/>